<dbReference type="Ensembl" id="ENSCCRT00010131286.1">
    <property type="protein sequence ID" value="ENSCCRP00010118168.1"/>
    <property type="gene ID" value="ENSCCRG00010051780.1"/>
</dbReference>
<dbReference type="InterPro" id="IPR059000">
    <property type="entry name" value="ATPase_P-type_domA"/>
</dbReference>
<evidence type="ECO:0000256" key="21">
    <source>
        <dbReference type="SAM" id="Phobius"/>
    </source>
</evidence>
<dbReference type="InterPro" id="IPR044492">
    <property type="entry name" value="P_typ_ATPase_HD_dom"/>
</dbReference>
<evidence type="ECO:0000256" key="20">
    <source>
        <dbReference type="SAM" id="MobiDB-lite"/>
    </source>
</evidence>
<dbReference type="SUPFAM" id="SSF81653">
    <property type="entry name" value="Calcium ATPase, transduction domain A"/>
    <property type="match status" value="1"/>
</dbReference>
<dbReference type="GO" id="GO:0015662">
    <property type="term" value="F:P-type ion transporter activity"/>
    <property type="evidence" value="ECO:0007669"/>
    <property type="project" value="TreeGrafter"/>
</dbReference>
<dbReference type="NCBIfam" id="TIGR01494">
    <property type="entry name" value="ATPase_P-type"/>
    <property type="match status" value="1"/>
</dbReference>
<dbReference type="GO" id="GO:0046872">
    <property type="term" value="F:metal ion binding"/>
    <property type="evidence" value="ECO:0007669"/>
    <property type="project" value="UniProtKB-KW"/>
</dbReference>
<dbReference type="SUPFAM" id="SSF81660">
    <property type="entry name" value="Metal cation-transporting ATPase, ATP-binding domain N"/>
    <property type="match status" value="1"/>
</dbReference>
<dbReference type="PANTHER" id="PTHR45630">
    <property type="entry name" value="CATION-TRANSPORTING ATPASE-RELATED"/>
    <property type="match status" value="1"/>
</dbReference>
<evidence type="ECO:0000256" key="14">
    <source>
        <dbReference type="ARBA" id="ARBA00023136"/>
    </source>
</evidence>
<evidence type="ECO:0000256" key="13">
    <source>
        <dbReference type="ARBA" id="ARBA00022989"/>
    </source>
</evidence>
<evidence type="ECO:0000256" key="19">
    <source>
        <dbReference type="ARBA" id="ARBA00083273"/>
    </source>
</evidence>
<evidence type="ECO:0000256" key="4">
    <source>
        <dbReference type="ARBA" id="ARBA00022553"/>
    </source>
</evidence>
<dbReference type="Gene3D" id="3.40.50.1000">
    <property type="entry name" value="HAD superfamily/HAD-like"/>
    <property type="match status" value="1"/>
</dbReference>
<keyword evidence="5 21" id="KW-0812">Transmembrane</keyword>
<dbReference type="SUPFAM" id="SSF56784">
    <property type="entry name" value="HAD-like"/>
    <property type="match status" value="1"/>
</dbReference>
<dbReference type="SFLD" id="SFLDF00027">
    <property type="entry name" value="p-type_atpase"/>
    <property type="match status" value="1"/>
</dbReference>
<name>A0A8C1RP28_CYPCA</name>
<dbReference type="Proteomes" id="UP000694427">
    <property type="component" value="Unplaced"/>
</dbReference>
<dbReference type="GO" id="GO:0005524">
    <property type="term" value="F:ATP binding"/>
    <property type="evidence" value="ECO:0007669"/>
    <property type="project" value="UniProtKB-KW"/>
</dbReference>
<dbReference type="GO" id="GO:0140569">
    <property type="term" value="P:extraction of mislocalized protein from ER membrane"/>
    <property type="evidence" value="ECO:0007669"/>
    <property type="project" value="TreeGrafter"/>
</dbReference>
<evidence type="ECO:0000313" key="24">
    <source>
        <dbReference type="Ensembl" id="ENSCCRP00010118168.1"/>
    </source>
</evidence>
<dbReference type="InterPro" id="IPR006544">
    <property type="entry name" value="P-type_TPase_V"/>
</dbReference>
<feature type="transmembrane region" description="Helical" evidence="21">
    <location>
        <begin position="217"/>
        <end position="232"/>
    </location>
</feature>
<dbReference type="GO" id="GO:0005789">
    <property type="term" value="C:endoplasmic reticulum membrane"/>
    <property type="evidence" value="ECO:0007669"/>
    <property type="project" value="UniProtKB-SubCell"/>
</dbReference>
<dbReference type="PANTHER" id="PTHR45630:SF7">
    <property type="entry name" value="ENDOPLASMIC RETICULUM TRANSMEMBRANE HELIX TRANSLOCASE"/>
    <property type="match status" value="1"/>
</dbReference>
<evidence type="ECO:0000256" key="11">
    <source>
        <dbReference type="ARBA" id="ARBA00022927"/>
    </source>
</evidence>
<feature type="transmembrane region" description="Helical" evidence="21">
    <location>
        <begin position="48"/>
        <end position="69"/>
    </location>
</feature>
<dbReference type="GO" id="GO:0019829">
    <property type="term" value="F:ATPase-coupled monoatomic cation transmembrane transporter activity"/>
    <property type="evidence" value="ECO:0007669"/>
    <property type="project" value="TreeGrafter"/>
</dbReference>
<feature type="region of interest" description="Disordered" evidence="20">
    <location>
        <begin position="859"/>
        <end position="902"/>
    </location>
</feature>
<evidence type="ECO:0000256" key="10">
    <source>
        <dbReference type="ARBA" id="ARBA00022842"/>
    </source>
</evidence>
<keyword evidence="11" id="KW-0653">Protein transport</keyword>
<dbReference type="InterPro" id="IPR057255">
    <property type="entry name" value="2TM_P5A-ATPase"/>
</dbReference>
<keyword evidence="6" id="KW-0479">Metal-binding</keyword>
<comment type="function">
    <text evidence="17">Endoplasmic reticulum translocase required to remove mitochondrial transmembrane proteins mistargeted to the endoplasmic reticulum. Acts as a dislocase that mediates the ATP-dependent extraction of mislocalized mitochondrial transmembrane proteins from the endoplasmic reticulum membrane. Specifically binds mitochondrial tail-anchored transmembrane proteins: has an atypically large substrate-binding pocket that recognizes and binds moderately hydrophobic transmembranes with short hydrophilic lumenal domains.</text>
</comment>
<keyword evidence="13 21" id="KW-1133">Transmembrane helix</keyword>
<feature type="transmembrane region" description="Helical" evidence="21">
    <location>
        <begin position="75"/>
        <end position="97"/>
    </location>
</feature>
<dbReference type="Gene3D" id="3.40.1110.10">
    <property type="entry name" value="Calcium-transporting ATPase, cytoplasmic domain N"/>
    <property type="match status" value="1"/>
</dbReference>
<keyword evidence="9" id="KW-0067">ATP-binding</keyword>
<dbReference type="InterPro" id="IPR023298">
    <property type="entry name" value="ATPase_P-typ_TM_dom_sf"/>
</dbReference>
<proteinExistence type="inferred from homology"/>
<keyword evidence="15" id="KW-0325">Glycoprotein</keyword>
<keyword evidence="12" id="KW-1278">Translocase</keyword>
<feature type="transmembrane region" description="Helical" evidence="21">
    <location>
        <begin position="1153"/>
        <end position="1175"/>
    </location>
</feature>
<evidence type="ECO:0000256" key="9">
    <source>
        <dbReference type="ARBA" id="ARBA00022840"/>
    </source>
</evidence>
<dbReference type="InterPro" id="IPR036412">
    <property type="entry name" value="HAD-like_sf"/>
</dbReference>
<evidence type="ECO:0000256" key="7">
    <source>
        <dbReference type="ARBA" id="ARBA00022741"/>
    </source>
</evidence>
<evidence type="ECO:0000259" key="23">
    <source>
        <dbReference type="Pfam" id="PF23143"/>
    </source>
</evidence>
<dbReference type="FunFam" id="3.40.1110.10:FF:000014">
    <property type="entry name" value="Cation-transporting ATPase"/>
    <property type="match status" value="1"/>
</dbReference>
<dbReference type="InterPro" id="IPR047820">
    <property type="entry name" value="P5A-type_ATPase"/>
</dbReference>
<gene>
    <name evidence="24" type="primary">LOC109048816</name>
</gene>
<keyword evidence="3" id="KW-0813">Transport</keyword>
<dbReference type="GO" id="GO:0015031">
    <property type="term" value="P:protein transport"/>
    <property type="evidence" value="ECO:0007669"/>
    <property type="project" value="UniProtKB-KW"/>
</dbReference>
<sequence length="1184" mass="132164">MDEAKKEGNMVADGVDGPGGTQARAPSDELVRSVSLHSRRPRVLHGTVFPFLLLYPGCLYSWLAVYGAAEYFEAGLLALAALGIAHVLTVLSGYWSVHAHCWLTCSKESDPAKATFAKVIPTPNNGSAELVPLLRDKDEDGVEILSFEFQKIRYVYDSKEKKCFLPVAFPLNFPMSHFQNWKGYQEEDQLRAAEKRYGTNRAEMVVPDFLELFRERATAPFFVFQVFCVGLWCLDEYWYYSVFTLFMLVAFEASLVQQQMRNMSEIRRMGNKPYMIQVYRNRKWRPVSSDELVPGDIVSVGRSPQDNLVPCDVLLLRGRCIVDEAMLTGESVPQMKEPVEDLDPDRILDLQADSRLHVISGGTKVVQHTPPLRASAGLKPVDNGCVAYVLRTGFYTSQGKLLRTILFGVKRVTANNLETFIFILFLLVFAIAAAVYVWVEGTKDPNRNKYKLFLECTLILTSVVPPELPIELSLAVNTSLIALAKLYVFCTEPFRIPFAGKVEICCFDKTGTLTSDSLVVRGVAGLRDGKQVTPVSDIPVDTHRVVATCHSLVTLDDGQLVGDPLEKAMLTAADWTLTKDEKVFPRSIKTPGLKIHQRFHFASALKRMSVLASYERMGSSELCYISAVKGAPETLKDMFSECPASYDEVHREMSREGARVLALGYKEMGHLSHQQVREVTRDMLECSLRFAGFMVVSCPLKTDSKTVIREIQEASHHVAMITGDNPLTACHVARELHFIQKEHTLILQQSPSQSEWQWLSIDGSVCLPLPTTSVPDLVRRYDLCVTGEGLARLTYESRLLNALLPHVRVFARVSPKQKEFVITSLKGLGFVTLMCGDGTNDVGALKHAHIGVALLANAPEHMPEKKKRSKDKEYSSGEPRPAVPSSGVKPSSRAARQRLMAQREEQLAAQKEKISQVLRELEEDQIQVVKLGDASIAAPFTSKLSSIQCICHVIKQGRCTLVTTLQMFKILALNALVLAYSQSVLYLEGVKFSDFQATLQGLLLAGCFLFISRSKPLKTLSKERPLPNIFNLYTVLTVLLQFAVHFCSLVYLYRGAQSRSPPRTEQFVDLYKEFEPSLINSTVYIMSMAMQMATFAINYKGHPFMESLTENRPLLWSIGISGLAIVGLLTGSSPEFNEQFALVDIPTEFKLTIAQVLVLDFVAALLVDRVLQFLLGEGTLRLPK</sequence>
<evidence type="ECO:0000256" key="8">
    <source>
        <dbReference type="ARBA" id="ARBA00022824"/>
    </source>
</evidence>
<dbReference type="NCBIfam" id="TIGR01657">
    <property type="entry name" value="P-ATPase-V"/>
    <property type="match status" value="1"/>
</dbReference>
<protein>
    <recommendedName>
        <fullName evidence="18">Endoplasmic reticulum transmembrane helix translocase</fullName>
    </recommendedName>
    <alternativeName>
        <fullName evidence="19">Endoplasmic reticulum P5A-ATPase</fullName>
    </alternativeName>
</protein>
<dbReference type="PROSITE" id="PS00154">
    <property type="entry name" value="ATPASE_E1_E2"/>
    <property type="match status" value="1"/>
</dbReference>
<dbReference type="SUPFAM" id="SSF81665">
    <property type="entry name" value="Calcium ATPase, transmembrane domain M"/>
    <property type="match status" value="1"/>
</dbReference>
<evidence type="ECO:0000256" key="2">
    <source>
        <dbReference type="ARBA" id="ARBA00006000"/>
    </source>
</evidence>
<feature type="domain" description="P5A-ATPase transmembrane helical hairpin" evidence="23">
    <location>
        <begin position="40"/>
        <end position="108"/>
    </location>
</feature>
<keyword evidence="14 21" id="KW-0472">Membrane</keyword>
<reference evidence="24" key="1">
    <citation type="submission" date="2025-08" db="UniProtKB">
        <authorList>
            <consortium name="Ensembl"/>
        </authorList>
    </citation>
    <scope>IDENTIFICATION</scope>
</reference>
<dbReference type="AlphaFoldDB" id="A0A8C1RP28"/>
<feature type="transmembrane region" description="Helical" evidence="21">
    <location>
        <begin position="1114"/>
        <end position="1133"/>
    </location>
</feature>
<feature type="transmembrane region" description="Helical" evidence="21">
    <location>
        <begin position="1032"/>
        <end position="1053"/>
    </location>
</feature>
<dbReference type="PRINTS" id="PR00119">
    <property type="entry name" value="CATATPASE"/>
</dbReference>
<dbReference type="GO" id="GO:0006874">
    <property type="term" value="P:intracellular calcium ion homeostasis"/>
    <property type="evidence" value="ECO:0007669"/>
    <property type="project" value="TreeGrafter"/>
</dbReference>
<dbReference type="InterPro" id="IPR023214">
    <property type="entry name" value="HAD_sf"/>
</dbReference>
<dbReference type="FunFam" id="2.70.150.10:FF:000015">
    <property type="entry name" value="Cation-transporting ATPase"/>
    <property type="match status" value="1"/>
</dbReference>
<organism evidence="24 25">
    <name type="scientific">Cyprinus carpio</name>
    <name type="common">Common carp</name>
    <dbReference type="NCBI Taxonomy" id="7962"/>
    <lineage>
        <taxon>Eukaryota</taxon>
        <taxon>Metazoa</taxon>
        <taxon>Chordata</taxon>
        <taxon>Craniata</taxon>
        <taxon>Vertebrata</taxon>
        <taxon>Euteleostomi</taxon>
        <taxon>Actinopterygii</taxon>
        <taxon>Neopterygii</taxon>
        <taxon>Teleostei</taxon>
        <taxon>Ostariophysi</taxon>
        <taxon>Cypriniformes</taxon>
        <taxon>Cyprinidae</taxon>
        <taxon>Cyprininae</taxon>
        <taxon>Cyprinus</taxon>
    </lineage>
</organism>
<feature type="transmembrane region" description="Helical" evidence="21">
    <location>
        <begin position="238"/>
        <end position="256"/>
    </location>
</feature>
<dbReference type="GO" id="GO:0140567">
    <property type="term" value="F:membrane protein dislocase activity"/>
    <property type="evidence" value="ECO:0007669"/>
    <property type="project" value="TreeGrafter"/>
</dbReference>
<evidence type="ECO:0000313" key="25">
    <source>
        <dbReference type="Proteomes" id="UP000694427"/>
    </source>
</evidence>
<dbReference type="InterPro" id="IPR018303">
    <property type="entry name" value="ATPase_P-typ_P_site"/>
</dbReference>
<evidence type="ECO:0000256" key="18">
    <source>
        <dbReference type="ARBA" id="ARBA00067401"/>
    </source>
</evidence>
<evidence type="ECO:0000256" key="1">
    <source>
        <dbReference type="ARBA" id="ARBA00004477"/>
    </source>
</evidence>
<keyword evidence="25" id="KW-1185">Reference proteome</keyword>
<evidence type="ECO:0000256" key="12">
    <source>
        <dbReference type="ARBA" id="ARBA00022967"/>
    </source>
</evidence>
<comment type="similarity">
    <text evidence="2">Belongs to the cation transport ATPase (P-type) (TC 3.A.3) family. Type V subfamily.</text>
</comment>
<evidence type="ECO:0000256" key="16">
    <source>
        <dbReference type="ARBA" id="ARBA00048588"/>
    </source>
</evidence>
<evidence type="ECO:0000256" key="17">
    <source>
        <dbReference type="ARBA" id="ARBA00059755"/>
    </source>
</evidence>
<reference evidence="24" key="2">
    <citation type="submission" date="2025-09" db="UniProtKB">
        <authorList>
            <consortium name="Ensembl"/>
        </authorList>
    </citation>
    <scope>IDENTIFICATION</scope>
</reference>
<dbReference type="CDD" id="cd07543">
    <property type="entry name" value="P-type_ATPase_cation"/>
    <property type="match status" value="1"/>
</dbReference>
<comment type="subcellular location">
    <subcellularLocation>
        <location evidence="1">Endoplasmic reticulum membrane</location>
        <topology evidence="1">Multi-pass membrane protein</topology>
    </subcellularLocation>
</comment>
<evidence type="ECO:0000256" key="3">
    <source>
        <dbReference type="ARBA" id="ARBA00022448"/>
    </source>
</evidence>
<comment type="catalytic activity">
    <reaction evidence="16">
        <text>[protein]-with a C-terminal TM segment(out) + ATP + H2O = [protein]-with a C-terminal TM segment(in) + ADP + phosphate + H(+)</text>
        <dbReference type="Rhea" id="RHEA:66168"/>
        <dbReference type="Rhea" id="RHEA-COMP:16963"/>
        <dbReference type="ChEBI" id="CHEBI:15377"/>
        <dbReference type="ChEBI" id="CHEBI:15378"/>
        <dbReference type="ChEBI" id="CHEBI:30616"/>
        <dbReference type="ChEBI" id="CHEBI:43474"/>
        <dbReference type="ChEBI" id="CHEBI:90782"/>
        <dbReference type="ChEBI" id="CHEBI:456216"/>
    </reaction>
</comment>
<keyword evidence="4" id="KW-0597">Phosphoprotein</keyword>
<feature type="transmembrane region" description="Helical" evidence="21">
    <location>
        <begin position="420"/>
        <end position="439"/>
    </location>
</feature>
<dbReference type="FunFam" id="3.40.50.1000:FF:000056">
    <property type="entry name" value="Cation-transporting ATPase"/>
    <property type="match status" value="1"/>
</dbReference>
<feature type="region of interest" description="Disordered" evidence="20">
    <location>
        <begin position="1"/>
        <end position="26"/>
    </location>
</feature>
<keyword evidence="7" id="KW-0547">Nucleotide-binding</keyword>
<accession>A0A8C1RP28</accession>
<dbReference type="Gene3D" id="2.70.150.10">
    <property type="entry name" value="Calcium-transporting ATPase, cytoplasmic transduction domain A"/>
    <property type="match status" value="1"/>
</dbReference>
<keyword evidence="10" id="KW-0460">Magnesium</keyword>
<dbReference type="InterPro" id="IPR008250">
    <property type="entry name" value="ATPase_P-typ_transduc_dom_A_sf"/>
</dbReference>
<dbReference type="InterPro" id="IPR023299">
    <property type="entry name" value="ATPase_P-typ_cyto_dom_N"/>
</dbReference>
<keyword evidence="8" id="KW-0256">Endoplasmic reticulum</keyword>
<dbReference type="InterPro" id="IPR001757">
    <property type="entry name" value="P_typ_ATPase"/>
</dbReference>
<evidence type="ECO:0000256" key="5">
    <source>
        <dbReference type="ARBA" id="ARBA00022692"/>
    </source>
</evidence>
<dbReference type="Pfam" id="PF00122">
    <property type="entry name" value="E1-E2_ATPase"/>
    <property type="match status" value="1"/>
</dbReference>
<feature type="domain" description="P-type ATPase A" evidence="22">
    <location>
        <begin position="275"/>
        <end position="400"/>
    </location>
</feature>
<evidence type="ECO:0000259" key="22">
    <source>
        <dbReference type="Pfam" id="PF00122"/>
    </source>
</evidence>
<dbReference type="SFLD" id="SFLDG00002">
    <property type="entry name" value="C1.7:_P-type_atpase_like"/>
    <property type="match status" value="1"/>
</dbReference>
<evidence type="ECO:0000256" key="15">
    <source>
        <dbReference type="ARBA" id="ARBA00023180"/>
    </source>
</evidence>
<evidence type="ECO:0000256" key="6">
    <source>
        <dbReference type="ARBA" id="ARBA00022723"/>
    </source>
</evidence>
<dbReference type="Pfam" id="PF23143">
    <property type="entry name" value="2TM_P5A-ATPase"/>
    <property type="match status" value="1"/>
</dbReference>
<dbReference type="SFLD" id="SFLDS00003">
    <property type="entry name" value="Haloacid_Dehalogenase"/>
    <property type="match status" value="1"/>
</dbReference>
<dbReference type="GO" id="GO:0016887">
    <property type="term" value="F:ATP hydrolysis activity"/>
    <property type="evidence" value="ECO:0007669"/>
    <property type="project" value="InterPro"/>
</dbReference>